<dbReference type="EMBL" id="SWKV01000006">
    <property type="protein sequence ID" value="KAF3045618.1"/>
    <property type="molecule type" value="Genomic_DNA"/>
</dbReference>
<dbReference type="Proteomes" id="UP000758155">
    <property type="component" value="Unassembled WGS sequence"/>
</dbReference>
<gene>
    <name evidence="1" type="ORF">E8E12_010674</name>
</gene>
<protein>
    <submittedName>
        <fullName evidence="1">Uncharacterized protein</fullName>
    </submittedName>
</protein>
<reference evidence="1" key="1">
    <citation type="submission" date="2019-04" db="EMBL/GenBank/DDBJ databases">
        <title>Sequencing of skin fungus with MAO and IRED activity.</title>
        <authorList>
            <person name="Marsaioli A.J."/>
            <person name="Bonatto J.M.C."/>
            <person name="Reis Junior O."/>
        </authorList>
    </citation>
    <scope>NUCLEOTIDE SEQUENCE</scope>
    <source>
        <strain evidence="1">28M1</strain>
    </source>
</reference>
<proteinExistence type="predicted"/>
<sequence>MVKFESGDTSTGVYNEYEDDVESVSTVGGVVGKLPTVVGVESNTIGALLPLDDVKVAVACGSGLEGTVAGTVDLLQLKTKLLDSRLRIDMIILAGDDSGNNACDNFKVLGETADGLGNETELNEPSAVGEVADAADAISSPLLDEILEPVEGVTNNILAEKLDDRSADSFKDREYPALAE</sequence>
<evidence type="ECO:0000313" key="1">
    <source>
        <dbReference type="EMBL" id="KAF3045618.1"/>
    </source>
</evidence>
<dbReference type="AlphaFoldDB" id="A0A9P4WYT5"/>
<name>A0A9P4WYT5_9PLEO</name>
<keyword evidence="2" id="KW-1185">Reference proteome</keyword>
<accession>A0A9P4WYT5</accession>
<comment type="caution">
    <text evidence="1">The sequence shown here is derived from an EMBL/GenBank/DDBJ whole genome shotgun (WGS) entry which is preliminary data.</text>
</comment>
<evidence type="ECO:0000313" key="2">
    <source>
        <dbReference type="Proteomes" id="UP000758155"/>
    </source>
</evidence>
<organism evidence="1 2">
    <name type="scientific">Didymella heteroderae</name>
    <dbReference type="NCBI Taxonomy" id="1769908"/>
    <lineage>
        <taxon>Eukaryota</taxon>
        <taxon>Fungi</taxon>
        <taxon>Dikarya</taxon>
        <taxon>Ascomycota</taxon>
        <taxon>Pezizomycotina</taxon>
        <taxon>Dothideomycetes</taxon>
        <taxon>Pleosporomycetidae</taxon>
        <taxon>Pleosporales</taxon>
        <taxon>Pleosporineae</taxon>
        <taxon>Didymellaceae</taxon>
        <taxon>Didymella</taxon>
    </lineage>
</organism>